<evidence type="ECO:0000259" key="4">
    <source>
        <dbReference type="PROSITE" id="PS50089"/>
    </source>
</evidence>
<dbReference type="GO" id="GO:0008270">
    <property type="term" value="F:zinc ion binding"/>
    <property type="evidence" value="ECO:0007669"/>
    <property type="project" value="UniProtKB-KW"/>
</dbReference>
<dbReference type="PANTHER" id="PTHR45798">
    <property type="entry name" value="RING-H2 FINGER PROTEIN ATL61-RELATED-RELATED"/>
    <property type="match status" value="1"/>
</dbReference>
<dbReference type="InterPro" id="IPR013083">
    <property type="entry name" value="Znf_RING/FYVE/PHD"/>
</dbReference>
<accession>A0A6C0E5T1</accession>
<keyword evidence="3" id="KW-0862">Zinc</keyword>
<dbReference type="Gene3D" id="3.30.40.10">
    <property type="entry name" value="Zinc/RING finger domain, C3HC4 (zinc finger)"/>
    <property type="match status" value="1"/>
</dbReference>
<name>A0A6C0E5T1_9ZZZZ</name>
<feature type="domain" description="RING-type" evidence="4">
    <location>
        <begin position="110"/>
        <end position="152"/>
    </location>
</feature>
<dbReference type="InterPro" id="IPR001841">
    <property type="entry name" value="Znf_RING"/>
</dbReference>
<evidence type="ECO:0000313" key="5">
    <source>
        <dbReference type="EMBL" id="QHT24072.1"/>
    </source>
</evidence>
<proteinExistence type="predicted"/>
<keyword evidence="2" id="KW-0863">Zinc-finger</keyword>
<dbReference type="AlphaFoldDB" id="A0A6C0E5T1"/>
<organism evidence="5">
    <name type="scientific">viral metagenome</name>
    <dbReference type="NCBI Taxonomy" id="1070528"/>
    <lineage>
        <taxon>unclassified sequences</taxon>
        <taxon>metagenomes</taxon>
        <taxon>organismal metagenomes</taxon>
    </lineage>
</organism>
<dbReference type="PROSITE" id="PS50089">
    <property type="entry name" value="ZF_RING_2"/>
    <property type="match status" value="1"/>
</dbReference>
<sequence length="265" mass="30325">MTPTIDYLMTLYEHNNILIERLMRSNEEIQRSIINMNTPVYTHTNITRRNARYENDIRNALFRVMRPRQPMRMNNDFLDPVSVFPSRQQIENACRRTRYGDIVRPVNTSCPISLDTFTDDDNVIMIRYCGHIFKLNEFNSWFGSHSRCPVCRYDIRENILDVSGVANPNIDPSARPISIANPNIDPSARPISIANPNIDPSARPISIANASLNTSTTRNATATTRNVLNSLINNTQVSENDVYDMLNLLLDPSSNYVSLRFDIVD</sequence>
<dbReference type="SUPFAM" id="SSF57850">
    <property type="entry name" value="RING/U-box"/>
    <property type="match status" value="1"/>
</dbReference>
<evidence type="ECO:0000256" key="3">
    <source>
        <dbReference type="ARBA" id="ARBA00022833"/>
    </source>
</evidence>
<dbReference type="Pfam" id="PF13639">
    <property type="entry name" value="zf-RING_2"/>
    <property type="match status" value="1"/>
</dbReference>
<dbReference type="EMBL" id="MN739738">
    <property type="protein sequence ID" value="QHT24072.1"/>
    <property type="molecule type" value="Genomic_DNA"/>
</dbReference>
<dbReference type="InterPro" id="IPR052788">
    <property type="entry name" value="RING-type_E3_ligase_ATL"/>
</dbReference>
<keyword evidence="1" id="KW-0479">Metal-binding</keyword>
<dbReference type="PANTHER" id="PTHR45798:SF97">
    <property type="entry name" value="ALCOHOL-SENSITIVE RING FINGER PROTEIN 1"/>
    <property type="match status" value="1"/>
</dbReference>
<protein>
    <recommendedName>
        <fullName evidence="4">RING-type domain-containing protein</fullName>
    </recommendedName>
</protein>
<reference evidence="5" key="1">
    <citation type="journal article" date="2020" name="Nature">
        <title>Giant virus diversity and host interactions through global metagenomics.</title>
        <authorList>
            <person name="Schulz F."/>
            <person name="Roux S."/>
            <person name="Paez-Espino D."/>
            <person name="Jungbluth S."/>
            <person name="Walsh D.A."/>
            <person name="Denef V.J."/>
            <person name="McMahon K.D."/>
            <person name="Konstantinidis K.T."/>
            <person name="Eloe-Fadrosh E.A."/>
            <person name="Kyrpides N.C."/>
            <person name="Woyke T."/>
        </authorList>
    </citation>
    <scope>NUCLEOTIDE SEQUENCE</scope>
    <source>
        <strain evidence="5">GVMAG-M-3300023179-132</strain>
    </source>
</reference>
<evidence type="ECO:0000256" key="2">
    <source>
        <dbReference type="ARBA" id="ARBA00022771"/>
    </source>
</evidence>
<evidence type="ECO:0000256" key="1">
    <source>
        <dbReference type="ARBA" id="ARBA00022723"/>
    </source>
</evidence>